<evidence type="ECO:0000313" key="3">
    <source>
        <dbReference type="Proteomes" id="UP000604391"/>
    </source>
</evidence>
<accession>A0A832XHT3</accession>
<feature type="region of interest" description="Disordered" evidence="1">
    <location>
        <begin position="1"/>
        <end position="48"/>
    </location>
</feature>
<feature type="compositionally biased region" description="Basic and acidic residues" evidence="1">
    <location>
        <begin position="23"/>
        <end position="37"/>
    </location>
</feature>
<sequence>MNEEEKAKRYVKKLESEDEVDEHTEKLMIHDSLEDKKPKKANKPRIQD</sequence>
<name>A0A832XHT3_9ARCH</name>
<evidence type="ECO:0000313" key="2">
    <source>
        <dbReference type="EMBL" id="HIJ99840.1"/>
    </source>
</evidence>
<dbReference type="EMBL" id="DVAD01000016">
    <property type="protein sequence ID" value="HIJ99840.1"/>
    <property type="molecule type" value="Genomic_DNA"/>
</dbReference>
<protein>
    <submittedName>
        <fullName evidence="2">Uncharacterized protein</fullName>
    </submittedName>
</protein>
<feature type="compositionally biased region" description="Basic and acidic residues" evidence="1">
    <location>
        <begin position="1"/>
        <end position="15"/>
    </location>
</feature>
<reference evidence="2 3" key="1">
    <citation type="journal article" name="Nat. Commun.">
        <title>Undinarchaeota illuminate DPANN phylogeny and the impact of gene transfer on archaeal evolution.</title>
        <authorList>
            <person name="Dombrowski N."/>
            <person name="Williams T.A."/>
            <person name="Sun J."/>
            <person name="Woodcroft B.J."/>
            <person name="Lee J.H."/>
            <person name="Minh B.Q."/>
            <person name="Rinke C."/>
            <person name="Spang A."/>
        </authorList>
    </citation>
    <scope>NUCLEOTIDE SEQUENCE [LARGE SCALE GENOMIC DNA]</scope>
    <source>
        <strain evidence="2">MAG_bin17</strain>
    </source>
</reference>
<feature type="compositionally biased region" description="Basic residues" evidence="1">
    <location>
        <begin position="38"/>
        <end position="48"/>
    </location>
</feature>
<gene>
    <name evidence="2" type="ORF">H1011_03425</name>
</gene>
<proteinExistence type="predicted"/>
<comment type="caution">
    <text evidence="2">The sequence shown here is derived from an EMBL/GenBank/DDBJ whole genome shotgun (WGS) entry which is preliminary data.</text>
</comment>
<keyword evidence="3" id="KW-1185">Reference proteome</keyword>
<evidence type="ECO:0000256" key="1">
    <source>
        <dbReference type="SAM" id="MobiDB-lite"/>
    </source>
</evidence>
<organism evidence="2 3">
    <name type="scientific">Candidatus Undinarchaeum marinum</name>
    <dbReference type="NCBI Taxonomy" id="2756141"/>
    <lineage>
        <taxon>Archaea</taxon>
        <taxon>Candidatus Undinarchaeota</taxon>
        <taxon>Candidatus Undinarchaeia</taxon>
        <taxon>Candidatus Undinarchaeales</taxon>
        <taxon>Candidatus Undinarchaeaceae</taxon>
        <taxon>Candidatus Undinarchaeum</taxon>
    </lineage>
</organism>
<dbReference type="AlphaFoldDB" id="A0A832XHT3"/>
<dbReference type="Proteomes" id="UP000604391">
    <property type="component" value="Unassembled WGS sequence"/>
</dbReference>